<evidence type="ECO:0000256" key="1">
    <source>
        <dbReference type="ARBA" id="ARBA00011900"/>
    </source>
</evidence>
<dbReference type="EMBL" id="MWQO01000033">
    <property type="protein sequence ID" value="THD10145.1"/>
    <property type="molecule type" value="Genomic_DNA"/>
</dbReference>
<dbReference type="EC" id="2.1.1.72" evidence="1"/>
<feature type="domain" description="MmeI-like helicase spacer" evidence="6">
    <location>
        <begin position="215"/>
        <end position="286"/>
    </location>
</feature>
<feature type="domain" description="MmeI-like N-terminal" evidence="5">
    <location>
        <begin position="6"/>
        <end position="208"/>
    </location>
</feature>
<accession>A0A4S3KMJ2</accession>
<dbReference type="InterPro" id="IPR050953">
    <property type="entry name" value="N4_N6_ade-DNA_methylase"/>
</dbReference>
<dbReference type="AlphaFoldDB" id="A0A4S3KMJ2"/>
<dbReference type="PANTHER" id="PTHR33841:SF1">
    <property type="entry name" value="DNA METHYLTRANSFERASE A"/>
    <property type="match status" value="1"/>
</dbReference>
<dbReference type="RefSeq" id="WP_081130385.1">
    <property type="nucleotide sequence ID" value="NZ_LDOS01000005.1"/>
</dbReference>
<dbReference type="Pfam" id="PF20465">
    <property type="entry name" value="MmeI_hel"/>
    <property type="match status" value="1"/>
</dbReference>
<name>A0A4S3KMJ2_9GAMM</name>
<dbReference type="STRING" id="993689.GCA_002077135_00357"/>
<reference evidence="9 10" key="1">
    <citation type="submission" date="2017-02" db="EMBL/GenBank/DDBJ databases">
        <title>Whole genome sequencing of Metallibacterium scheffleri DSM 24874 (T).</title>
        <authorList>
            <person name="Kumar S."/>
            <person name="Patil P."/>
            <person name="Patil P.B."/>
        </authorList>
    </citation>
    <scope>NUCLEOTIDE SEQUENCE [LARGE SCALE GENOMIC DNA]</scope>
    <source>
        <strain evidence="9 10">DSM 24874</strain>
    </source>
</reference>
<dbReference type="Pfam" id="PF20464">
    <property type="entry name" value="MmeI_N"/>
    <property type="match status" value="1"/>
</dbReference>
<protein>
    <recommendedName>
        <fullName evidence="1">site-specific DNA-methyltransferase (adenine-specific)</fullName>
        <ecNumber evidence="1">2.1.1.72</ecNumber>
    </recommendedName>
</protein>
<sequence length="1181" mass="132696">MNDHAGAIDQFIDRWQRASGRERANYQLFLGELAQLLDVPRPEPALDDDRDNAYVYERRVVFRHGDGTESYGYIDLYRRGSFVLEAKDVRETGERRYDDRMLRARSQAEGYARALPADEGRPPLLLVVDVGRVIEIYSEFSRSGATYTPFPDPRSHRIRLEDLRDAAIRERLRKVWLDPLTLDPARQSARVTREIASHLALLARELEQAGHRPEAVAGFLTRCLFTMFAEDVALIPPRSFRDLLEALRDQPMQFVPMVGELWRAMDTGAFSVAIRAELLRFNGKLFKQPEVLALERAQIERLIEAARADWRLVEPAIFGTLLERALEPEQRHALGAHYTPRTYVERLVLPTVIEPLREDWKTTQAAALTLIAEGNIDGALAEIKRFHHALCEVRVLDPACGSGNFLYVTLEHLKRLEGEVLNAFDELDPQRQHGGLRQAGLALDATRADPFGGETVDPHQLLGLEINPRAAAIAELVLWIGYLQWHFRTRGDVMPPPPVLKDFRNIEHRDAVLAYDRVEYVTDEHGRPLTRWDGHTTKLSPVTGLPVPDDTARVPLERYVSPRKAAWPAADFVVGNPPFLGKGERMRLALGDGYVEALRAAWPVVPESADFVMYWWHPAADLSRAGALRRFGLITTNSLRQIFNRRLVERAMRAQPALSLVFAIPDHPWVDSVDGAAVRIAMTVGTAGTHEGRLLTVTSERELGSDEIAVDLASRCGVIHADLTVGANVASAGPLRANEGITSMGVMLAGSGFIVSREEARCLGLGRIPGLEQHIREYRNGRDLTQTPRDALVIDLYGLDAGRVRSRYPEIYQWILRRVKPERDANRDTGFREQWWLFGRPRPTLRAITNGLSRYVVTVETSKHHFFLFISADVLADHRLICFGEQDPAFLGVLSSNAHRAWALAAGGTLEDRPVYNKTRCFETFPFPTASDAQKQRLRELGEQLDAHRKRQLAAHPDLTLTGMYNVLDKLRAGETLTAKERTIHEQGLVSVLKQIHDEIDLAALDTYGWSDLAPLQQIVNGTAHGDDADVSATAAEVRAREVARRTEAARALDEILLERLVALNAERAAEEQRGLVRWLRPEFQKPEAAAPQQVEIETGAEGEIVTPVAVAKKQQWPRELTDQVKAVADALSATRVPLTEAELAALFTARGRWRERLPRILDMLVAIGRVRRETDRYGAV</sequence>
<evidence type="ECO:0000259" key="8">
    <source>
        <dbReference type="Pfam" id="PF20473"/>
    </source>
</evidence>
<evidence type="ECO:0000259" key="7">
    <source>
        <dbReference type="Pfam" id="PF20466"/>
    </source>
</evidence>
<comment type="catalytic activity">
    <reaction evidence="4">
        <text>a 2'-deoxyadenosine in DNA + S-adenosyl-L-methionine = an N(6)-methyl-2'-deoxyadenosine in DNA + S-adenosyl-L-homocysteine + H(+)</text>
        <dbReference type="Rhea" id="RHEA:15197"/>
        <dbReference type="Rhea" id="RHEA-COMP:12418"/>
        <dbReference type="Rhea" id="RHEA-COMP:12419"/>
        <dbReference type="ChEBI" id="CHEBI:15378"/>
        <dbReference type="ChEBI" id="CHEBI:57856"/>
        <dbReference type="ChEBI" id="CHEBI:59789"/>
        <dbReference type="ChEBI" id="CHEBI:90615"/>
        <dbReference type="ChEBI" id="CHEBI:90616"/>
        <dbReference type="EC" id="2.1.1.72"/>
    </reaction>
</comment>
<feature type="domain" description="MmeI-like DNA-methyltransferase" evidence="8">
    <location>
        <begin position="381"/>
        <end position="687"/>
    </location>
</feature>
<dbReference type="PANTHER" id="PTHR33841">
    <property type="entry name" value="DNA METHYLTRANSFERASE YEEA-RELATED"/>
    <property type="match status" value="1"/>
</dbReference>
<dbReference type="Gene3D" id="3.40.50.150">
    <property type="entry name" value="Vaccinia Virus protein VP39"/>
    <property type="match status" value="1"/>
</dbReference>
<comment type="caution">
    <text evidence="9">The sequence shown here is derived from an EMBL/GenBank/DDBJ whole genome shotgun (WGS) entry which is preliminary data.</text>
</comment>
<proteinExistence type="predicted"/>
<evidence type="ECO:0000313" key="10">
    <source>
        <dbReference type="Proteomes" id="UP000307749"/>
    </source>
</evidence>
<gene>
    <name evidence="9" type="ORF">B1806_09780</name>
</gene>
<dbReference type="InterPro" id="IPR046820">
    <property type="entry name" value="MmeI_TRD"/>
</dbReference>
<dbReference type="Proteomes" id="UP000307749">
    <property type="component" value="Unassembled WGS sequence"/>
</dbReference>
<dbReference type="GO" id="GO:0032259">
    <property type="term" value="P:methylation"/>
    <property type="evidence" value="ECO:0007669"/>
    <property type="project" value="UniProtKB-KW"/>
</dbReference>
<evidence type="ECO:0000259" key="5">
    <source>
        <dbReference type="Pfam" id="PF20464"/>
    </source>
</evidence>
<evidence type="ECO:0000256" key="4">
    <source>
        <dbReference type="ARBA" id="ARBA00047942"/>
    </source>
</evidence>
<dbReference type="PRINTS" id="PR00507">
    <property type="entry name" value="N12N6MTFRASE"/>
</dbReference>
<dbReference type="InterPro" id="IPR046819">
    <property type="entry name" value="MmeI_hel"/>
</dbReference>
<feature type="domain" description="MmeI-like target recognition" evidence="7">
    <location>
        <begin position="772"/>
        <end position="929"/>
    </location>
</feature>
<evidence type="ECO:0000259" key="6">
    <source>
        <dbReference type="Pfam" id="PF20465"/>
    </source>
</evidence>
<dbReference type="OrthoDB" id="9782445at2"/>
<dbReference type="SUPFAM" id="SSF53335">
    <property type="entry name" value="S-adenosyl-L-methionine-dependent methyltransferases"/>
    <property type="match status" value="1"/>
</dbReference>
<dbReference type="Pfam" id="PF20466">
    <property type="entry name" value="MmeI_TRD"/>
    <property type="match status" value="1"/>
</dbReference>
<keyword evidence="2 9" id="KW-0489">Methyltransferase</keyword>
<evidence type="ECO:0000313" key="9">
    <source>
        <dbReference type="EMBL" id="THD10145.1"/>
    </source>
</evidence>
<dbReference type="GO" id="GO:0009007">
    <property type="term" value="F:site-specific DNA-methyltransferase (adenine-specific) activity"/>
    <property type="evidence" value="ECO:0007669"/>
    <property type="project" value="UniProtKB-EC"/>
</dbReference>
<keyword evidence="3 9" id="KW-0808">Transferase</keyword>
<evidence type="ECO:0000256" key="3">
    <source>
        <dbReference type="ARBA" id="ARBA00022679"/>
    </source>
</evidence>
<organism evidence="9 10">
    <name type="scientific">Metallibacterium scheffleri</name>
    <dbReference type="NCBI Taxonomy" id="993689"/>
    <lineage>
        <taxon>Bacteria</taxon>
        <taxon>Pseudomonadati</taxon>
        <taxon>Pseudomonadota</taxon>
        <taxon>Gammaproteobacteria</taxon>
        <taxon>Lysobacterales</taxon>
        <taxon>Rhodanobacteraceae</taxon>
        <taxon>Metallibacterium</taxon>
    </lineage>
</organism>
<dbReference type="InterPro" id="IPR046816">
    <property type="entry name" value="MmeI_Mtase"/>
</dbReference>
<keyword evidence="10" id="KW-1185">Reference proteome</keyword>
<dbReference type="InterPro" id="IPR046817">
    <property type="entry name" value="MmeI_N"/>
</dbReference>
<evidence type="ECO:0000256" key="2">
    <source>
        <dbReference type="ARBA" id="ARBA00022603"/>
    </source>
</evidence>
<dbReference type="Pfam" id="PF20473">
    <property type="entry name" value="MmeI_Mtase"/>
    <property type="match status" value="1"/>
</dbReference>
<dbReference type="InterPro" id="IPR029063">
    <property type="entry name" value="SAM-dependent_MTases_sf"/>
</dbReference>